<accession>A0A0D2IWK0</accession>
<sequence length="376" mass="42660">MSDDEADPELLALLRQSLGLGGHNGHATAPPSTGVLESAEYIYDNAIDVAISSAGTKKAAEHIYHLMQSKNYSTGTWSTHELHPKLSEPGSEEETVVNFIFTMNLLNFSFWSELPEGERFAVEYKGRRWTGYWSLIAALQRALDEGYAITSPDFWQDRDACPDNVLEHIFRSATQEPIPLLGDRIAILREAGAILYEHFGCRPANIIRRADGSAARLVNLLVEYFPNFRDVASFQGTEVRLYKRAQIFVADLWACFQGTSYGSFSDIDCLTMFADYRIPQMLQGLHCLLYSPRLESRISRREMLSAGEDLEIEIRGCSIWCVELIKREILQKHPEAKGNVNAILIDFFLYDTCKEMEKGGEIEELLAHHRTRSIFY</sequence>
<comment type="function">
    <text evidence="6">Catalyzes the hydrolysis of queuosine 5'-phosphate, releasing the nucleobase queuine (q). Is required for salvage of queuine from exogenous queuosine (Q) that is imported and then converted to queuosine 5'-phosphate intracellularly.</text>
</comment>
<comment type="similarity">
    <text evidence="2 6">Belongs to the QNG1 protein family.</text>
</comment>
<dbReference type="Proteomes" id="UP000053411">
    <property type="component" value="Unassembled WGS sequence"/>
</dbReference>
<dbReference type="EC" id="3.2.2.-" evidence="6"/>
<evidence type="ECO:0000256" key="6">
    <source>
        <dbReference type="RuleBase" id="RU365002"/>
    </source>
</evidence>
<dbReference type="OrthoDB" id="416777at2759"/>
<evidence type="ECO:0000256" key="2">
    <source>
        <dbReference type="ARBA" id="ARBA00035119"/>
    </source>
</evidence>
<name>A0A0D2IWK0_9EURO</name>
<dbReference type="VEuPathDB" id="FungiDB:Z520_02914"/>
<dbReference type="GO" id="GO:0016787">
    <property type="term" value="F:hydrolase activity"/>
    <property type="evidence" value="ECO:0007669"/>
    <property type="project" value="UniProtKB-KW"/>
</dbReference>
<dbReference type="EMBL" id="KN848065">
    <property type="protein sequence ID" value="KIY01362.1"/>
    <property type="molecule type" value="Genomic_DNA"/>
</dbReference>
<dbReference type="AlphaFoldDB" id="A0A0D2IWK0"/>
<dbReference type="Pfam" id="PF10343">
    <property type="entry name" value="Q_salvage"/>
    <property type="match status" value="1"/>
</dbReference>
<evidence type="ECO:0000256" key="1">
    <source>
        <dbReference type="ARBA" id="ARBA00022801"/>
    </source>
</evidence>
<dbReference type="RefSeq" id="XP_016635484.1">
    <property type="nucleotide sequence ID" value="XM_016773427.1"/>
</dbReference>
<dbReference type="STRING" id="1442371.A0A0D2IWK0"/>
<reference evidence="7 8" key="1">
    <citation type="submission" date="2015-01" db="EMBL/GenBank/DDBJ databases">
        <title>The Genome Sequence of Fonsecaea multimorphosa CBS 102226.</title>
        <authorList>
            <consortium name="The Broad Institute Genomics Platform"/>
            <person name="Cuomo C."/>
            <person name="de Hoog S."/>
            <person name="Gorbushina A."/>
            <person name="Stielow B."/>
            <person name="Teixiera M."/>
            <person name="Abouelleil A."/>
            <person name="Chapman S.B."/>
            <person name="Priest M."/>
            <person name="Young S.K."/>
            <person name="Wortman J."/>
            <person name="Nusbaum C."/>
            <person name="Birren B."/>
        </authorList>
    </citation>
    <scope>NUCLEOTIDE SEQUENCE [LARGE SCALE GENOMIC DNA]</scope>
    <source>
        <strain evidence="7 8">CBS 102226</strain>
    </source>
</reference>
<evidence type="ECO:0000256" key="4">
    <source>
        <dbReference type="ARBA" id="ARBA00035393"/>
    </source>
</evidence>
<proteinExistence type="inferred from homology"/>
<gene>
    <name evidence="7" type="ORF">Z520_02914</name>
</gene>
<evidence type="ECO:0000313" key="8">
    <source>
        <dbReference type="Proteomes" id="UP000053411"/>
    </source>
</evidence>
<dbReference type="PANTHER" id="PTHR21314:SF0">
    <property type="entry name" value="QUEUOSINE 5'-PHOSPHATE N-GLYCOSYLASE_HYDROLASE"/>
    <property type="match status" value="1"/>
</dbReference>
<protein>
    <recommendedName>
        <fullName evidence="3 6">Queuosine 5'-phosphate N-glycosylase/hydrolase</fullName>
        <ecNumber evidence="6">3.2.2.-</ecNumber>
    </recommendedName>
    <alternativeName>
        <fullName evidence="4 6">Queuosine-nucleotide N-glycosylase/hydrolase</fullName>
    </alternativeName>
</protein>
<keyword evidence="8" id="KW-1185">Reference proteome</keyword>
<dbReference type="GeneID" id="27708660"/>
<comment type="catalytic activity">
    <reaction evidence="5 6">
        <text>queuosine 5'-phosphate + H2O = queuine + D-ribose 5-phosphate</text>
        <dbReference type="Rhea" id="RHEA:75387"/>
        <dbReference type="ChEBI" id="CHEBI:15377"/>
        <dbReference type="ChEBI" id="CHEBI:17433"/>
        <dbReference type="ChEBI" id="CHEBI:78346"/>
        <dbReference type="ChEBI" id="CHEBI:194371"/>
    </reaction>
    <physiologicalReaction direction="left-to-right" evidence="5 6">
        <dbReference type="Rhea" id="RHEA:75388"/>
    </physiologicalReaction>
</comment>
<evidence type="ECO:0000256" key="5">
    <source>
        <dbReference type="ARBA" id="ARBA00048204"/>
    </source>
</evidence>
<evidence type="ECO:0000313" key="7">
    <source>
        <dbReference type="EMBL" id="KIY01362.1"/>
    </source>
</evidence>
<organism evidence="7 8">
    <name type="scientific">Fonsecaea multimorphosa CBS 102226</name>
    <dbReference type="NCBI Taxonomy" id="1442371"/>
    <lineage>
        <taxon>Eukaryota</taxon>
        <taxon>Fungi</taxon>
        <taxon>Dikarya</taxon>
        <taxon>Ascomycota</taxon>
        <taxon>Pezizomycotina</taxon>
        <taxon>Eurotiomycetes</taxon>
        <taxon>Chaetothyriomycetidae</taxon>
        <taxon>Chaetothyriales</taxon>
        <taxon>Herpotrichiellaceae</taxon>
        <taxon>Fonsecaea</taxon>
    </lineage>
</organism>
<dbReference type="GO" id="GO:0006400">
    <property type="term" value="P:tRNA modification"/>
    <property type="evidence" value="ECO:0007669"/>
    <property type="project" value="TreeGrafter"/>
</dbReference>
<keyword evidence="1 6" id="KW-0378">Hydrolase</keyword>
<dbReference type="PANTHER" id="PTHR21314">
    <property type="entry name" value="QUEUOSINE 5'-PHOSPHATE N-GLYCOSYLASE_HYDROLASE-RELATED"/>
    <property type="match status" value="1"/>
</dbReference>
<evidence type="ECO:0000256" key="3">
    <source>
        <dbReference type="ARBA" id="ARBA00035306"/>
    </source>
</evidence>
<dbReference type="InterPro" id="IPR019438">
    <property type="entry name" value="Q_salvage"/>
</dbReference>